<accession>A0AAD6IQW0</accession>
<dbReference type="GO" id="GO:0004239">
    <property type="term" value="F:initiator methionyl aminopeptidase activity"/>
    <property type="evidence" value="ECO:0007669"/>
    <property type="project" value="UniProtKB-UniRule"/>
</dbReference>
<dbReference type="PRINTS" id="PR00599">
    <property type="entry name" value="MAPEPTIDASE"/>
</dbReference>
<keyword evidence="6 8" id="KW-0479">Metal-binding</keyword>
<dbReference type="GO" id="GO:0005737">
    <property type="term" value="C:cytoplasm"/>
    <property type="evidence" value="ECO:0007669"/>
    <property type="project" value="UniProtKB-SubCell"/>
</dbReference>
<feature type="binding site" evidence="8">
    <location>
        <position position="453"/>
    </location>
    <ligand>
        <name>a divalent metal cation</name>
        <dbReference type="ChEBI" id="CHEBI:60240"/>
        <label>2</label>
        <note>catalytic</note>
    </ligand>
</feature>
<evidence type="ECO:0000256" key="9">
    <source>
        <dbReference type="RuleBase" id="RU003653"/>
    </source>
</evidence>
<keyword evidence="5 8" id="KW-0645">Protease</keyword>
<evidence type="ECO:0000256" key="4">
    <source>
        <dbReference type="ARBA" id="ARBA00022490"/>
    </source>
</evidence>
<evidence type="ECO:0000259" key="11">
    <source>
        <dbReference type="Pfam" id="PF00557"/>
    </source>
</evidence>
<comment type="function">
    <text evidence="8 9">Cotranslationally removes the N-terminal methionine from nascent proteins. The N-terminal methionine is often cleaved when the second residue in the primary sequence is small and uncharged (Met-Ala-, Cys, Gly, Pro, Ser, Thr, or Val).</text>
</comment>
<feature type="compositionally biased region" description="Low complexity" evidence="10">
    <location>
        <begin position="59"/>
        <end position="77"/>
    </location>
</feature>
<dbReference type="InterPro" id="IPR000994">
    <property type="entry name" value="Pept_M24"/>
</dbReference>
<dbReference type="GO" id="GO:0070006">
    <property type="term" value="F:metalloaminopeptidase activity"/>
    <property type="evidence" value="ECO:0007669"/>
    <property type="project" value="UniProtKB-UniRule"/>
</dbReference>
<feature type="compositionally biased region" description="Basic and acidic residues" evidence="10">
    <location>
        <begin position="31"/>
        <end position="40"/>
    </location>
</feature>
<comment type="subcellular location">
    <subcellularLocation>
        <location evidence="8">Cytoplasm</location>
    </subcellularLocation>
</comment>
<proteinExistence type="inferred from homology"/>
<comment type="cofactor">
    <cofactor evidence="2">
        <name>Fe(2+)</name>
        <dbReference type="ChEBI" id="CHEBI:29033"/>
    </cofactor>
</comment>
<dbReference type="Gene3D" id="1.10.10.10">
    <property type="entry name" value="Winged helix-like DNA-binding domain superfamily/Winged helix DNA-binding domain"/>
    <property type="match status" value="1"/>
</dbReference>
<keyword evidence="4 8" id="KW-0963">Cytoplasm</keyword>
<comment type="similarity">
    <text evidence="8">Belongs to the peptidase M24A family. Methionine aminopeptidase eukaryotic type 2 subfamily.</text>
</comment>
<evidence type="ECO:0000256" key="2">
    <source>
        <dbReference type="ARBA" id="ARBA00001954"/>
    </source>
</evidence>
<feature type="binding site" evidence="8">
    <location>
        <position position="244"/>
    </location>
    <ligand>
        <name>a divalent metal cation</name>
        <dbReference type="ChEBI" id="CHEBI:60240"/>
        <label>1</label>
    </ligand>
</feature>
<evidence type="ECO:0000256" key="8">
    <source>
        <dbReference type="HAMAP-Rule" id="MF_03175"/>
    </source>
</evidence>
<evidence type="ECO:0000313" key="12">
    <source>
        <dbReference type="EMBL" id="KAJ6256189.1"/>
    </source>
</evidence>
<dbReference type="PANTHER" id="PTHR45777:SF1">
    <property type="entry name" value="METHIONINE AMINOPEPTIDASE 2-2"/>
    <property type="match status" value="1"/>
</dbReference>
<dbReference type="HAMAP" id="MF_03175">
    <property type="entry name" value="MetAP_2_euk"/>
    <property type="match status" value="1"/>
</dbReference>
<keyword evidence="3 8" id="KW-0031">Aminopeptidase</keyword>
<dbReference type="Gene3D" id="3.90.230.10">
    <property type="entry name" value="Creatinase/methionine aminopeptidase superfamily"/>
    <property type="match status" value="1"/>
</dbReference>
<name>A0AAD6IQW0_DREDA</name>
<evidence type="ECO:0000313" key="13">
    <source>
        <dbReference type="Proteomes" id="UP001221413"/>
    </source>
</evidence>
<keyword evidence="7 8" id="KW-0378">Hydrolase</keyword>
<evidence type="ECO:0000256" key="5">
    <source>
        <dbReference type="ARBA" id="ARBA00022670"/>
    </source>
</evidence>
<comment type="catalytic activity">
    <reaction evidence="1 8 9">
        <text>Release of N-terminal amino acids, preferentially methionine, from peptides and arylamides.</text>
        <dbReference type="EC" id="3.4.11.18"/>
    </reaction>
</comment>
<protein>
    <recommendedName>
        <fullName evidence="8">Methionine aminopeptidase 2</fullName>
        <shortName evidence="8">MAP 2</shortName>
        <shortName evidence="8">MetAP 2</shortName>
        <ecNumber evidence="8">3.4.11.18</ecNumber>
    </recommendedName>
    <alternativeName>
        <fullName evidence="8">Peptidase M</fullName>
    </alternativeName>
</protein>
<dbReference type="SUPFAM" id="SSF55920">
    <property type="entry name" value="Creatinase/aminopeptidase"/>
    <property type="match status" value="1"/>
</dbReference>
<keyword evidence="13" id="KW-1185">Reference proteome</keyword>
<dbReference type="AlphaFoldDB" id="A0AAD6IQW0"/>
<evidence type="ECO:0000256" key="7">
    <source>
        <dbReference type="ARBA" id="ARBA00022801"/>
    </source>
</evidence>
<dbReference type="EC" id="3.4.11.18" evidence="8"/>
<dbReference type="GO" id="GO:0046872">
    <property type="term" value="F:metal ion binding"/>
    <property type="evidence" value="ECO:0007669"/>
    <property type="project" value="UniProtKB-UniRule"/>
</dbReference>
<dbReference type="Proteomes" id="UP001221413">
    <property type="component" value="Unassembled WGS sequence"/>
</dbReference>
<dbReference type="NCBIfam" id="TIGR00501">
    <property type="entry name" value="met_pdase_II"/>
    <property type="match status" value="1"/>
</dbReference>
<feature type="binding site" evidence="8">
    <location>
        <position position="357"/>
    </location>
    <ligand>
        <name>a divalent metal cation</name>
        <dbReference type="ChEBI" id="CHEBI:60240"/>
        <label>2</label>
        <note>catalytic</note>
    </ligand>
</feature>
<dbReference type="InterPro" id="IPR036388">
    <property type="entry name" value="WH-like_DNA-bd_sf"/>
</dbReference>
<feature type="binding site" evidence="8">
    <location>
        <position position="324"/>
    </location>
    <ligand>
        <name>a divalent metal cation</name>
        <dbReference type="ChEBI" id="CHEBI:60240"/>
        <label>2</label>
        <note>catalytic</note>
    </ligand>
</feature>
<feature type="binding site" evidence="8">
    <location>
        <position position="332"/>
    </location>
    <ligand>
        <name>substrate</name>
    </ligand>
</feature>
<feature type="binding site" evidence="8">
    <location>
        <position position="255"/>
    </location>
    <ligand>
        <name>a divalent metal cation</name>
        <dbReference type="ChEBI" id="CHEBI:60240"/>
        <label>1</label>
    </ligand>
</feature>
<dbReference type="InterPro" id="IPR001714">
    <property type="entry name" value="Pept_M24_MAP"/>
</dbReference>
<feature type="binding site" evidence="8">
    <location>
        <position position="223"/>
    </location>
    <ligand>
        <name>substrate</name>
    </ligand>
</feature>
<feature type="compositionally biased region" description="Acidic residues" evidence="10">
    <location>
        <begin position="47"/>
        <end position="58"/>
    </location>
</feature>
<dbReference type="CDD" id="cd01088">
    <property type="entry name" value="MetAP2"/>
    <property type="match status" value="1"/>
</dbReference>
<gene>
    <name evidence="12" type="ORF">Dda_9024</name>
</gene>
<evidence type="ECO:0000256" key="1">
    <source>
        <dbReference type="ARBA" id="ARBA00000294"/>
    </source>
</evidence>
<dbReference type="GO" id="GO:0006508">
    <property type="term" value="P:proteolysis"/>
    <property type="evidence" value="ECO:0007669"/>
    <property type="project" value="UniProtKB-KW"/>
</dbReference>
<feature type="binding site" evidence="8">
    <location>
        <position position="453"/>
    </location>
    <ligand>
        <name>a divalent metal cation</name>
        <dbReference type="ChEBI" id="CHEBI:60240"/>
        <label>1</label>
    </ligand>
</feature>
<dbReference type="InterPro" id="IPR018349">
    <property type="entry name" value="Pept_M24A_MAP2_BS"/>
</dbReference>
<dbReference type="InterPro" id="IPR002468">
    <property type="entry name" value="Pept_M24A_MAP2"/>
</dbReference>
<dbReference type="InterPro" id="IPR036005">
    <property type="entry name" value="Creatinase/aminopeptidase-like"/>
</dbReference>
<feature type="compositionally biased region" description="Basic and acidic residues" evidence="10">
    <location>
        <begin position="1"/>
        <end position="18"/>
    </location>
</feature>
<comment type="caution">
    <text evidence="12">The sequence shown here is derived from an EMBL/GenBank/DDBJ whole genome shotgun (WGS) entry which is preliminary data.</text>
</comment>
<feature type="domain" description="Peptidase M24" evidence="11">
    <location>
        <begin position="154"/>
        <end position="368"/>
    </location>
</feature>
<reference evidence="12" key="1">
    <citation type="submission" date="2023-01" db="EMBL/GenBank/DDBJ databases">
        <title>The chitinases involved in constricting ring structure development in the nematode-trapping fungus Drechslerella dactyloides.</title>
        <authorList>
            <person name="Wang R."/>
            <person name="Zhang L."/>
            <person name="Tang P."/>
            <person name="Li S."/>
            <person name="Liang L."/>
        </authorList>
    </citation>
    <scope>NUCLEOTIDE SEQUENCE</scope>
    <source>
        <strain evidence="12">YMF1.00031</strain>
    </source>
</reference>
<dbReference type="InterPro" id="IPR036390">
    <property type="entry name" value="WH_DNA-bd_sf"/>
</dbReference>
<dbReference type="InterPro" id="IPR050247">
    <property type="entry name" value="Met_Aminopeptidase_Type2"/>
</dbReference>
<evidence type="ECO:0000256" key="10">
    <source>
        <dbReference type="SAM" id="MobiDB-lite"/>
    </source>
</evidence>
<sequence>MGSKTPKDEGHRNHDRPPSTDGTCRVGGEPRGSHTFRDGDSSLGDVGDNEDSDGDGDGEAAASAPLAAPVSTDPTQTPKKRKKHKKKKKKTTVPPGLPTKQSSPPRIPLSDLFPSGDYPEGEVQSYAQTRSSVATAEARYQAHRHLHDDAFLQNYRKAAEVHRQARQWVRDTVKPGQTLLSVAEGIEDSVRALLGHAGLEPGDSLKGGMGFPTGLCLNHQVAHYTPNPGQKDVVLQYEDVMKVDFGVHINGWIVDSAFTMAFDPMYDPLLAAVKESTNAGIKAAGIDVRICDVSAAIQEVMESHEVEINGKTHTVKPVRNLNAHDIKHYHIHGGKSIPFVKNADTTKMEEGEIFAIETFGTTGRGYTRDDVGVYGYGLQHDAPLTTSLPLASARRLHKTIRENFGTLVFCRRYLERLNVDRYLAGMNCLVSNGIVEAYQPLMDIEGSYSAQFEHTLLLRETHKEVFSRGDDY</sequence>
<dbReference type="EMBL" id="JAQGDS010000014">
    <property type="protein sequence ID" value="KAJ6256189.1"/>
    <property type="molecule type" value="Genomic_DNA"/>
</dbReference>
<evidence type="ECO:0000256" key="3">
    <source>
        <dbReference type="ARBA" id="ARBA00022438"/>
    </source>
</evidence>
<organism evidence="12 13">
    <name type="scientific">Drechslerella dactyloides</name>
    <name type="common">Nematode-trapping fungus</name>
    <name type="synonym">Arthrobotrys dactyloides</name>
    <dbReference type="NCBI Taxonomy" id="74499"/>
    <lineage>
        <taxon>Eukaryota</taxon>
        <taxon>Fungi</taxon>
        <taxon>Dikarya</taxon>
        <taxon>Ascomycota</taxon>
        <taxon>Pezizomycotina</taxon>
        <taxon>Orbiliomycetes</taxon>
        <taxon>Orbiliales</taxon>
        <taxon>Orbiliaceae</taxon>
        <taxon>Drechslerella</taxon>
    </lineage>
</organism>
<dbReference type="PANTHER" id="PTHR45777">
    <property type="entry name" value="METHIONINE AMINOPEPTIDASE 2"/>
    <property type="match status" value="1"/>
</dbReference>
<comment type="cofactor">
    <cofactor evidence="8">
        <name>Co(2+)</name>
        <dbReference type="ChEBI" id="CHEBI:48828"/>
    </cofactor>
    <cofactor evidence="8">
        <name>Zn(2+)</name>
        <dbReference type="ChEBI" id="CHEBI:29105"/>
    </cofactor>
    <cofactor evidence="8">
        <name>Mn(2+)</name>
        <dbReference type="ChEBI" id="CHEBI:29035"/>
    </cofactor>
    <cofactor evidence="8">
        <name>Fe(2+)</name>
        <dbReference type="ChEBI" id="CHEBI:29033"/>
    </cofactor>
    <text evidence="8">Binds 2 divalent metal cations per subunit. Has a high-affinity and a low affinity metal-binding site. The true nature of the physiological cofactor is under debate. The enzyme is active with cobalt, zinc, manganese or divalent iron ions. Most likely, methionine aminopeptidases function as mononuclear Fe(2+)-metalloproteases under physiological conditions, and the catalytically relevant metal-binding site has been assigned to the histidine-containing high-affinity site.</text>
</comment>
<feature type="compositionally biased region" description="Basic residues" evidence="10">
    <location>
        <begin position="78"/>
        <end position="91"/>
    </location>
</feature>
<dbReference type="Pfam" id="PF00557">
    <property type="entry name" value="Peptidase_M24"/>
    <property type="match status" value="1"/>
</dbReference>
<feature type="binding site" evidence="8">
    <location>
        <position position="255"/>
    </location>
    <ligand>
        <name>a divalent metal cation</name>
        <dbReference type="ChEBI" id="CHEBI:60240"/>
        <label>2</label>
        <note>catalytic</note>
    </ligand>
</feature>
<feature type="region of interest" description="Disordered" evidence="10">
    <location>
        <begin position="1"/>
        <end position="122"/>
    </location>
</feature>
<dbReference type="PROSITE" id="PS01202">
    <property type="entry name" value="MAP_2"/>
    <property type="match status" value="1"/>
</dbReference>
<dbReference type="SUPFAM" id="SSF46785">
    <property type="entry name" value="Winged helix' DNA-binding domain"/>
    <property type="match status" value="1"/>
</dbReference>
<evidence type="ECO:0000256" key="6">
    <source>
        <dbReference type="ARBA" id="ARBA00022723"/>
    </source>
</evidence>